<dbReference type="Pfam" id="PF08447">
    <property type="entry name" value="PAS_3"/>
    <property type="match status" value="2"/>
</dbReference>
<dbReference type="FunFam" id="1.10.287.950:FF:000001">
    <property type="entry name" value="Methyl-accepting chemotaxis sensory transducer"/>
    <property type="match status" value="1"/>
</dbReference>
<evidence type="ECO:0000256" key="3">
    <source>
        <dbReference type="ARBA" id="ARBA00029447"/>
    </source>
</evidence>
<dbReference type="GO" id="GO:0007165">
    <property type="term" value="P:signal transduction"/>
    <property type="evidence" value="ECO:0007669"/>
    <property type="project" value="UniProtKB-KW"/>
</dbReference>
<dbReference type="CDD" id="cd00130">
    <property type="entry name" value="PAS"/>
    <property type="match status" value="2"/>
</dbReference>
<dbReference type="InterPro" id="IPR013655">
    <property type="entry name" value="PAS_fold_3"/>
</dbReference>
<dbReference type="CDD" id="cd11386">
    <property type="entry name" value="MCP_signal"/>
    <property type="match status" value="1"/>
</dbReference>
<dbReference type="SMART" id="SM00283">
    <property type="entry name" value="MA"/>
    <property type="match status" value="1"/>
</dbReference>
<dbReference type="NCBIfam" id="TIGR00229">
    <property type="entry name" value="sensory_box"/>
    <property type="match status" value="2"/>
</dbReference>
<evidence type="ECO:0000259" key="5">
    <source>
        <dbReference type="PROSITE" id="PS50111"/>
    </source>
</evidence>
<feature type="domain" description="HAMP" evidence="7">
    <location>
        <begin position="245"/>
        <end position="297"/>
    </location>
</feature>
<proteinExistence type="inferred from homology"/>
<accession>A0A4S8NY43</accession>
<evidence type="ECO:0000256" key="2">
    <source>
        <dbReference type="ARBA" id="ARBA00022500"/>
    </source>
</evidence>
<dbReference type="PROSITE" id="PS50885">
    <property type="entry name" value="HAMP"/>
    <property type="match status" value="1"/>
</dbReference>
<gene>
    <name evidence="8" type="ORF">FAA97_14200</name>
</gene>
<evidence type="ECO:0000256" key="1">
    <source>
        <dbReference type="ARBA" id="ARBA00004370"/>
    </source>
</evidence>
<dbReference type="Proteomes" id="UP000308828">
    <property type="component" value="Unassembled WGS sequence"/>
</dbReference>
<dbReference type="AlphaFoldDB" id="A0A4S8NY43"/>
<name>A0A4S8NY43_9HYPH</name>
<keyword evidence="4" id="KW-0807">Transducer</keyword>
<dbReference type="Pfam" id="PF00015">
    <property type="entry name" value="MCPsignal"/>
    <property type="match status" value="1"/>
</dbReference>
<dbReference type="GO" id="GO:0004888">
    <property type="term" value="F:transmembrane signaling receptor activity"/>
    <property type="evidence" value="ECO:0007669"/>
    <property type="project" value="InterPro"/>
</dbReference>
<feature type="domain" description="Methyl-accepting transducer" evidence="5">
    <location>
        <begin position="302"/>
        <end position="531"/>
    </location>
</feature>
<keyword evidence="9" id="KW-1185">Reference proteome</keyword>
<evidence type="ECO:0000259" key="6">
    <source>
        <dbReference type="PROSITE" id="PS50113"/>
    </source>
</evidence>
<dbReference type="Gene3D" id="3.30.450.20">
    <property type="entry name" value="PAS domain"/>
    <property type="match status" value="2"/>
</dbReference>
<dbReference type="PRINTS" id="PR00260">
    <property type="entry name" value="CHEMTRNSDUCR"/>
</dbReference>
<organism evidence="8 9">
    <name type="scientific">Peteryoungia ipomoeae</name>
    <dbReference type="NCBI Taxonomy" id="1210932"/>
    <lineage>
        <taxon>Bacteria</taxon>
        <taxon>Pseudomonadati</taxon>
        <taxon>Pseudomonadota</taxon>
        <taxon>Alphaproteobacteria</taxon>
        <taxon>Hyphomicrobiales</taxon>
        <taxon>Rhizobiaceae</taxon>
        <taxon>Peteryoungia</taxon>
    </lineage>
</organism>
<feature type="domain" description="PAC" evidence="6">
    <location>
        <begin position="204"/>
        <end position="256"/>
    </location>
</feature>
<dbReference type="PROSITE" id="PS50113">
    <property type="entry name" value="PAC"/>
    <property type="match status" value="2"/>
</dbReference>
<dbReference type="RefSeq" id="WP_136599197.1">
    <property type="nucleotide sequence ID" value="NZ_STGV01000004.1"/>
</dbReference>
<dbReference type="InterPro" id="IPR000014">
    <property type="entry name" value="PAS"/>
</dbReference>
<comment type="similarity">
    <text evidence="3">Belongs to the methyl-accepting chemotaxis (MCP) protein family.</text>
</comment>
<dbReference type="Gene3D" id="1.10.287.950">
    <property type="entry name" value="Methyl-accepting chemotaxis protein"/>
    <property type="match status" value="1"/>
</dbReference>
<dbReference type="InterPro" id="IPR003660">
    <property type="entry name" value="HAMP_dom"/>
</dbReference>
<dbReference type="SMART" id="SM00086">
    <property type="entry name" value="PAC"/>
    <property type="match status" value="2"/>
</dbReference>
<evidence type="ECO:0000256" key="4">
    <source>
        <dbReference type="PROSITE-ProRule" id="PRU00284"/>
    </source>
</evidence>
<dbReference type="GO" id="GO:0016020">
    <property type="term" value="C:membrane"/>
    <property type="evidence" value="ECO:0007669"/>
    <property type="project" value="UniProtKB-SubCell"/>
</dbReference>
<dbReference type="PANTHER" id="PTHR43531:SF11">
    <property type="entry name" value="METHYL-ACCEPTING CHEMOTAXIS PROTEIN 3"/>
    <property type="match status" value="1"/>
</dbReference>
<dbReference type="GO" id="GO:0006935">
    <property type="term" value="P:chemotaxis"/>
    <property type="evidence" value="ECO:0007669"/>
    <property type="project" value="UniProtKB-KW"/>
</dbReference>
<dbReference type="SUPFAM" id="SSF55785">
    <property type="entry name" value="PYP-like sensor domain (PAS domain)"/>
    <property type="match status" value="2"/>
</dbReference>
<protein>
    <submittedName>
        <fullName evidence="8">PAS domain S-box protein</fullName>
    </submittedName>
</protein>
<comment type="subcellular location">
    <subcellularLocation>
        <location evidence="1">Membrane</location>
    </subcellularLocation>
</comment>
<sequence>MRLNFLSGFDSNAILDALSRSQAIIEFTPDGIIQNANENFCRAVGYSLAEIRGKHHRIFCDPAYAASADYREFWSNLNRGQFDSREYRRLRKDGSEIWIQASYNPVYRGSKLTKIVKIAADITEAKRKATEDAGKLAAIGRVQAVIEFTPQGKILNANENFLAAVGYDLTEIVGRHHSIFCEPAYAQSAAYQGFWQTLAEGQFVTDEFKRIGKGGKEIWIQASYNPIVDHNGKVLKVIKFATDITDRIHAVDAIADGLEALADGDLTCEIGAAFTPAFERMRKDFNGTLCRLRQTIASVSNNTENIAGGAGEIMASCSDLAKRTEVQAASVEETAAALQQITRTVTDSSRRASEAGELVARTKAGAEKSGEVVRSAIDAMDQIENSSREISNIIGVIDDIAFQTNLLALNAGVEAARAGEAGKGFAVVAQEVRELAQRSANAAKEIKTLINASSDHVRNGVQLVGETGRALEQIVSEVQEINGNVIAIVGSAQEQATALSAIGASVTGMDANTQQNAIMVEQSTAASENLASQASALRNLVGQFRIEKRTFDKLAPARRVTPVATEPERKLVAGGARG</sequence>
<dbReference type="InterPro" id="IPR004089">
    <property type="entry name" value="MCPsignal_dom"/>
</dbReference>
<dbReference type="PROSITE" id="PS50111">
    <property type="entry name" value="CHEMOTAXIS_TRANSDUC_2"/>
    <property type="match status" value="1"/>
</dbReference>
<dbReference type="PANTHER" id="PTHR43531">
    <property type="entry name" value="PROTEIN ICFG"/>
    <property type="match status" value="1"/>
</dbReference>
<evidence type="ECO:0000259" key="7">
    <source>
        <dbReference type="PROSITE" id="PS50885"/>
    </source>
</evidence>
<evidence type="ECO:0000313" key="8">
    <source>
        <dbReference type="EMBL" id="THV22428.1"/>
    </source>
</evidence>
<evidence type="ECO:0000313" key="9">
    <source>
        <dbReference type="Proteomes" id="UP000308828"/>
    </source>
</evidence>
<keyword evidence="2" id="KW-0145">Chemotaxis</keyword>
<dbReference type="OrthoDB" id="9765776at2"/>
<dbReference type="InterPro" id="IPR001610">
    <property type="entry name" value="PAC"/>
</dbReference>
<dbReference type="InterPro" id="IPR051310">
    <property type="entry name" value="MCP_chemotaxis"/>
</dbReference>
<dbReference type="InterPro" id="IPR035965">
    <property type="entry name" value="PAS-like_dom_sf"/>
</dbReference>
<comment type="caution">
    <text evidence="8">The sequence shown here is derived from an EMBL/GenBank/DDBJ whole genome shotgun (WGS) entry which is preliminary data.</text>
</comment>
<dbReference type="InterPro" id="IPR000700">
    <property type="entry name" value="PAS-assoc_C"/>
</dbReference>
<reference evidence="8 9" key="1">
    <citation type="submission" date="2019-04" db="EMBL/GenBank/DDBJ databases">
        <title>Genome sequence of strain shin9-1.</title>
        <authorList>
            <person name="Gao J."/>
            <person name="Sun J."/>
        </authorList>
    </citation>
    <scope>NUCLEOTIDE SEQUENCE [LARGE SCALE GENOMIC DNA]</scope>
    <source>
        <strain evidence="9">shin9-1</strain>
    </source>
</reference>
<feature type="domain" description="PAC" evidence="6">
    <location>
        <begin position="83"/>
        <end position="134"/>
    </location>
</feature>
<dbReference type="SUPFAM" id="SSF58104">
    <property type="entry name" value="Methyl-accepting chemotaxis protein (MCP) signaling domain"/>
    <property type="match status" value="1"/>
</dbReference>
<dbReference type="InterPro" id="IPR004090">
    <property type="entry name" value="Chemotax_Me-accpt_rcpt"/>
</dbReference>
<dbReference type="EMBL" id="STGV01000004">
    <property type="protein sequence ID" value="THV22428.1"/>
    <property type="molecule type" value="Genomic_DNA"/>
</dbReference>